<gene>
    <name evidence="2" type="ORF">CYLTODRAFT_451324</name>
</gene>
<feature type="compositionally biased region" description="Polar residues" evidence="1">
    <location>
        <begin position="63"/>
        <end position="75"/>
    </location>
</feature>
<keyword evidence="3" id="KW-1185">Reference proteome</keyword>
<sequence>MSQAFSFTKEQCDRMFTAHLLEYGLQDDTINFGNSKMPRTFHSLAVPAPAGLKSACSGGTFLSSTGSDTDKSSPAASAFHSEAVSPATSTASANDVENATSSPTMHVSFLSSHLDSASHDSEPSTASTSPSATSIASSPPSSCSSLPAPSVRTKRRMSFDSAETGSTGQQKRLRVDHDEAAESVTATTSSDELNVQSPLNATPSSVEPALALSSSSPQVSVSSSTNALLATMPLPATTLPPSGSAVANLSTAAILAAIRPPVLAASSTVLSAAHFHEWTFIDKTAMLVTYGGELKPLNPPGAHRLCIAPLSSDGTTEAAIHQALVQALTDLADKEKSKPAVGEFLSLNVRQVLGSLSVVTRHVDDLKPLYPGATQTKPIEGEFLKGFATQLEVLQRYPKLSSRAYEQGQFSIVFHAVACPESYRTDVKTRRKIWRCAHCDEKFTGQPKYLREHFVEKGCDVLHALEATIAG</sequence>
<name>A0A0D7BJX2_9AGAR</name>
<feature type="compositionally biased region" description="Polar residues" evidence="1">
    <location>
        <begin position="161"/>
        <end position="170"/>
    </location>
</feature>
<reference evidence="2 3" key="1">
    <citation type="journal article" date="2015" name="Fungal Genet. Biol.">
        <title>Evolution of novel wood decay mechanisms in Agaricales revealed by the genome sequences of Fistulina hepatica and Cylindrobasidium torrendii.</title>
        <authorList>
            <person name="Floudas D."/>
            <person name="Held B.W."/>
            <person name="Riley R."/>
            <person name="Nagy L.G."/>
            <person name="Koehler G."/>
            <person name="Ransdell A.S."/>
            <person name="Younus H."/>
            <person name="Chow J."/>
            <person name="Chiniquy J."/>
            <person name="Lipzen A."/>
            <person name="Tritt A."/>
            <person name="Sun H."/>
            <person name="Haridas S."/>
            <person name="LaButti K."/>
            <person name="Ohm R.A."/>
            <person name="Kues U."/>
            <person name="Blanchette R.A."/>
            <person name="Grigoriev I.V."/>
            <person name="Minto R.E."/>
            <person name="Hibbett D.S."/>
        </authorList>
    </citation>
    <scope>NUCLEOTIDE SEQUENCE [LARGE SCALE GENOMIC DNA]</scope>
    <source>
        <strain evidence="2 3">FP15055 ss-10</strain>
    </source>
</reference>
<dbReference type="Proteomes" id="UP000054007">
    <property type="component" value="Unassembled WGS sequence"/>
</dbReference>
<evidence type="ECO:0000313" key="2">
    <source>
        <dbReference type="EMBL" id="KIY70828.1"/>
    </source>
</evidence>
<feature type="compositionally biased region" description="Polar residues" evidence="1">
    <location>
        <begin position="86"/>
        <end position="105"/>
    </location>
</feature>
<dbReference type="AlphaFoldDB" id="A0A0D7BJX2"/>
<protein>
    <submittedName>
        <fullName evidence="2">Uncharacterized protein</fullName>
    </submittedName>
</protein>
<dbReference type="EMBL" id="KN880462">
    <property type="protein sequence ID" value="KIY70828.1"/>
    <property type="molecule type" value="Genomic_DNA"/>
</dbReference>
<evidence type="ECO:0000313" key="3">
    <source>
        <dbReference type="Proteomes" id="UP000054007"/>
    </source>
</evidence>
<organism evidence="2 3">
    <name type="scientific">Cylindrobasidium torrendii FP15055 ss-10</name>
    <dbReference type="NCBI Taxonomy" id="1314674"/>
    <lineage>
        <taxon>Eukaryota</taxon>
        <taxon>Fungi</taxon>
        <taxon>Dikarya</taxon>
        <taxon>Basidiomycota</taxon>
        <taxon>Agaricomycotina</taxon>
        <taxon>Agaricomycetes</taxon>
        <taxon>Agaricomycetidae</taxon>
        <taxon>Agaricales</taxon>
        <taxon>Marasmiineae</taxon>
        <taxon>Physalacriaceae</taxon>
        <taxon>Cylindrobasidium</taxon>
    </lineage>
</organism>
<feature type="region of interest" description="Disordered" evidence="1">
    <location>
        <begin position="63"/>
        <end position="206"/>
    </location>
</feature>
<feature type="compositionally biased region" description="Low complexity" evidence="1">
    <location>
        <begin position="123"/>
        <end position="150"/>
    </location>
</feature>
<evidence type="ECO:0000256" key="1">
    <source>
        <dbReference type="SAM" id="MobiDB-lite"/>
    </source>
</evidence>
<proteinExistence type="predicted"/>
<accession>A0A0D7BJX2</accession>
<feature type="compositionally biased region" description="Polar residues" evidence="1">
    <location>
        <begin position="184"/>
        <end position="202"/>
    </location>
</feature>